<feature type="transmembrane region" description="Helical" evidence="1">
    <location>
        <begin position="103"/>
        <end position="124"/>
    </location>
</feature>
<dbReference type="EMBL" id="VBAJ01000032">
    <property type="protein sequence ID" value="TMJ09910.1"/>
    <property type="molecule type" value="Genomic_DNA"/>
</dbReference>
<gene>
    <name evidence="2" type="ORF">E6G99_01945</name>
</gene>
<reference evidence="2 3" key="1">
    <citation type="journal article" date="2019" name="Nat. Microbiol.">
        <title>Mediterranean grassland soil C-N compound turnover is dependent on rainfall and depth, and is mediated by genomically divergent microorganisms.</title>
        <authorList>
            <person name="Diamond S."/>
            <person name="Andeer P.F."/>
            <person name="Li Z."/>
            <person name="Crits-Christoph A."/>
            <person name="Burstein D."/>
            <person name="Anantharaman K."/>
            <person name="Lane K.R."/>
            <person name="Thomas B.C."/>
            <person name="Pan C."/>
            <person name="Northen T.R."/>
            <person name="Banfield J.F."/>
        </authorList>
    </citation>
    <scope>NUCLEOTIDE SEQUENCE [LARGE SCALE GENOMIC DNA]</scope>
    <source>
        <strain evidence="2">NP_2</strain>
    </source>
</reference>
<accession>A0A537LPJ3</accession>
<keyword evidence="1" id="KW-0812">Transmembrane</keyword>
<sequence>MPKLWSEIRRARAMEIIADAAMLIWVGSWTTLSWRLYNFLAGFARAGRSIREGGASLNTAGDQIGEALGRAPVIGHRMAELVRLAFSSASARFVEFGGTLERVILIIAALLSFVVLVIALNLWFQRYLPWRVERLRTIGAAHRAIRLAVKAGESEIERLLASRALHRLSYRDLLAHTP</sequence>
<proteinExistence type="predicted"/>
<name>A0A537LPJ3_9BACT</name>
<keyword evidence="1" id="KW-0472">Membrane</keyword>
<comment type="caution">
    <text evidence="2">The sequence shown here is derived from an EMBL/GenBank/DDBJ whole genome shotgun (WGS) entry which is preliminary data.</text>
</comment>
<dbReference type="Proteomes" id="UP000318661">
    <property type="component" value="Unassembled WGS sequence"/>
</dbReference>
<protein>
    <submittedName>
        <fullName evidence="2">Uncharacterized protein</fullName>
    </submittedName>
</protein>
<evidence type="ECO:0000256" key="1">
    <source>
        <dbReference type="SAM" id="Phobius"/>
    </source>
</evidence>
<feature type="transmembrane region" description="Helical" evidence="1">
    <location>
        <begin position="12"/>
        <end position="32"/>
    </location>
</feature>
<evidence type="ECO:0000313" key="2">
    <source>
        <dbReference type="EMBL" id="TMJ09910.1"/>
    </source>
</evidence>
<feature type="non-terminal residue" evidence="2">
    <location>
        <position position="178"/>
    </location>
</feature>
<organism evidence="2 3">
    <name type="scientific">Candidatus Segetimicrobium genomatis</name>
    <dbReference type="NCBI Taxonomy" id="2569760"/>
    <lineage>
        <taxon>Bacteria</taxon>
        <taxon>Bacillati</taxon>
        <taxon>Candidatus Sysuimicrobiota</taxon>
        <taxon>Candidatus Sysuimicrobiia</taxon>
        <taxon>Candidatus Sysuimicrobiales</taxon>
        <taxon>Candidatus Segetimicrobiaceae</taxon>
        <taxon>Candidatus Segetimicrobium</taxon>
    </lineage>
</organism>
<dbReference type="AlphaFoldDB" id="A0A537LPJ3"/>
<evidence type="ECO:0000313" key="3">
    <source>
        <dbReference type="Proteomes" id="UP000318661"/>
    </source>
</evidence>
<keyword evidence="1" id="KW-1133">Transmembrane helix</keyword>